<dbReference type="Proteomes" id="UP000054099">
    <property type="component" value="Unassembled WGS sequence"/>
</dbReference>
<dbReference type="EMBL" id="LNQN01000002">
    <property type="protein sequence ID" value="KSU83696.1"/>
    <property type="molecule type" value="Genomic_DNA"/>
</dbReference>
<comment type="caution">
    <text evidence="1">The sequence shown here is derived from an EMBL/GenBank/DDBJ whole genome shotgun (WGS) entry which is preliminary data.</text>
</comment>
<dbReference type="Pfam" id="PF08812">
    <property type="entry name" value="YtxC"/>
    <property type="match status" value="1"/>
</dbReference>
<name>A0A0V8JAM8_9BACL</name>
<dbReference type="InterPro" id="IPR014199">
    <property type="entry name" value="Spore_YtxC"/>
</dbReference>
<dbReference type="AlphaFoldDB" id="A0A0V8JAM8"/>
<evidence type="ECO:0000313" key="2">
    <source>
        <dbReference type="Proteomes" id="UP000054099"/>
    </source>
</evidence>
<accession>A0A0V8JAM8</accession>
<protein>
    <recommendedName>
        <fullName evidence="3">Sporulation protein</fullName>
    </recommendedName>
</protein>
<dbReference type="OrthoDB" id="2986513at2"/>
<sequence length="279" mass="33230">MAELIFADQKTCYQLQKELQQMAKSLNIQPSFVECRNHSLVLDTTYDLESAADVMAAYTRKKVEESRILFFIEHFFYFTDAQEQREIAAIVKEFIEQEREDVPAVRELDTCDYHMRDAWRKILSEKELSFTFESFLQFRLKDYFELLQVYVECAIDEYKLELDYQAFVEQLRKCAASQPYLTDEIHVAYDGEFKLYDNHYRLYSKKMLELMHERALVLTQELDLDQEVLGPSIGLAPEILHLYLEDENHGMVHTLQNIFQERLIKKPLHAFYGRINRQS</sequence>
<reference evidence="1 2" key="1">
    <citation type="journal article" date="2014" name="Antonie Van Leeuwenhoek">
        <title>Fictibacillus enclensis sp. nov., isolated from marine sediment.</title>
        <authorList>
            <person name="Dastager S.G."/>
            <person name="Mawlankar R."/>
            <person name="Srinivasan K."/>
            <person name="Tang S.K."/>
            <person name="Lee J.C."/>
            <person name="Ramana V.V."/>
            <person name="Shouche Y.S."/>
        </authorList>
    </citation>
    <scope>NUCLEOTIDE SEQUENCE [LARGE SCALE GENOMIC DNA]</scope>
    <source>
        <strain evidence="1 2">NIO-1003</strain>
    </source>
</reference>
<organism evidence="1 2">
    <name type="scientific">Fictibacillus enclensis</name>
    <dbReference type="NCBI Taxonomy" id="1017270"/>
    <lineage>
        <taxon>Bacteria</taxon>
        <taxon>Bacillati</taxon>
        <taxon>Bacillota</taxon>
        <taxon>Bacilli</taxon>
        <taxon>Bacillales</taxon>
        <taxon>Fictibacillaceae</taxon>
        <taxon>Fictibacillus</taxon>
    </lineage>
</organism>
<evidence type="ECO:0008006" key="3">
    <source>
        <dbReference type="Google" id="ProtNLM"/>
    </source>
</evidence>
<evidence type="ECO:0000313" key="1">
    <source>
        <dbReference type="EMBL" id="KSU83696.1"/>
    </source>
</evidence>
<keyword evidence="2" id="KW-1185">Reference proteome</keyword>
<proteinExistence type="predicted"/>
<dbReference type="RefSeq" id="WP_061972534.1">
    <property type="nucleotide sequence ID" value="NZ_FMAV01000002.1"/>
</dbReference>
<gene>
    <name evidence="1" type="ORF">AS030_14230</name>
</gene>